<keyword evidence="4" id="KW-1185">Reference proteome</keyword>
<reference evidence="3 4" key="1">
    <citation type="submission" date="2019-11" db="EMBL/GenBank/DDBJ databases">
        <title>Characterization of Elizabethkingia argenteiflava sp. nov., isolated from inner surface of Soybean Pods.</title>
        <authorList>
            <person name="Mo S."/>
        </authorList>
    </citation>
    <scope>NUCLEOTIDE SEQUENCE [LARGE SCALE GENOMIC DNA]</scope>
    <source>
        <strain evidence="3 4">YB22</strain>
    </source>
</reference>
<evidence type="ECO:0000313" key="4">
    <source>
        <dbReference type="Proteomes" id="UP000553459"/>
    </source>
</evidence>
<dbReference type="GO" id="GO:0016787">
    <property type="term" value="F:hydrolase activity"/>
    <property type="evidence" value="ECO:0007669"/>
    <property type="project" value="UniProtKB-KW"/>
</dbReference>
<name>A0A845PW91_9FLAO</name>
<dbReference type="Proteomes" id="UP000553459">
    <property type="component" value="Unassembled WGS sequence"/>
</dbReference>
<protein>
    <submittedName>
        <fullName evidence="3">Alpha/beta fold hydrolase</fullName>
    </submittedName>
</protein>
<dbReference type="AlphaFoldDB" id="A0A845PW91"/>
<dbReference type="RefSeq" id="WP_166520150.1">
    <property type="nucleotide sequence ID" value="NZ_JAAABJ010000634.1"/>
</dbReference>
<accession>A0A845PW91</accession>
<organism evidence="3 4">
    <name type="scientific">Elizabethkingia argenteiflava</name>
    <dbReference type="NCBI Taxonomy" id="2681556"/>
    <lineage>
        <taxon>Bacteria</taxon>
        <taxon>Pseudomonadati</taxon>
        <taxon>Bacteroidota</taxon>
        <taxon>Flavobacteriia</taxon>
        <taxon>Flavobacteriales</taxon>
        <taxon>Weeksellaceae</taxon>
        <taxon>Elizabethkingia</taxon>
    </lineage>
</organism>
<dbReference type="PRINTS" id="PR00111">
    <property type="entry name" value="ABHYDROLASE"/>
</dbReference>
<sequence>MTSLSLAYATCHYEFLDFGKSKTIIFSHSLGADYSMWEWVVQIIKSDFNIVLYDIRGQGKSTNSQKQITIEDLAKDVIQLLKSLCIDTPIIFCGLSMGGLIGQYLSLHYAEYFDSLILANTAAKIGNEEAWNTRIQEVSTRGMCSVLEQTAQRWFTSKFRETQDAEVSLILQRYQNSPVEGYCANCAAIRDVDFRYVLNKITLPTLIIAGREDIVTTVDDALFLQQNIKNSKLQILEAAHLSAVEAAAEFAESILYFK</sequence>
<comment type="caution">
    <text evidence="3">The sequence shown here is derived from an EMBL/GenBank/DDBJ whole genome shotgun (WGS) entry which is preliminary data.</text>
</comment>
<dbReference type="PANTHER" id="PTHR43039">
    <property type="entry name" value="ESTERASE-RELATED"/>
    <property type="match status" value="1"/>
</dbReference>
<comment type="similarity">
    <text evidence="1">Belongs to the AB hydrolase superfamily.</text>
</comment>
<keyword evidence="3" id="KW-0378">Hydrolase</keyword>
<feature type="domain" description="AB hydrolase-1" evidence="2">
    <location>
        <begin position="23"/>
        <end position="245"/>
    </location>
</feature>
<evidence type="ECO:0000259" key="2">
    <source>
        <dbReference type="Pfam" id="PF00561"/>
    </source>
</evidence>
<dbReference type="EMBL" id="JAAABJ010000634">
    <property type="protein sequence ID" value="NAW51895.1"/>
    <property type="molecule type" value="Genomic_DNA"/>
</dbReference>
<dbReference type="Gene3D" id="3.40.50.1820">
    <property type="entry name" value="alpha/beta hydrolase"/>
    <property type="match status" value="1"/>
</dbReference>
<proteinExistence type="inferred from homology"/>
<dbReference type="InterPro" id="IPR000073">
    <property type="entry name" value="AB_hydrolase_1"/>
</dbReference>
<dbReference type="SUPFAM" id="SSF53474">
    <property type="entry name" value="alpha/beta-Hydrolases"/>
    <property type="match status" value="1"/>
</dbReference>
<evidence type="ECO:0000256" key="1">
    <source>
        <dbReference type="ARBA" id="ARBA00008645"/>
    </source>
</evidence>
<evidence type="ECO:0000313" key="3">
    <source>
        <dbReference type="EMBL" id="NAW51895.1"/>
    </source>
</evidence>
<gene>
    <name evidence="3" type="ORF">GNY06_11140</name>
</gene>
<dbReference type="InterPro" id="IPR029058">
    <property type="entry name" value="AB_hydrolase_fold"/>
</dbReference>
<dbReference type="Pfam" id="PF00561">
    <property type="entry name" value="Abhydrolase_1"/>
    <property type="match status" value="1"/>
</dbReference>